<dbReference type="InterPro" id="IPR003593">
    <property type="entry name" value="AAA+_ATPase"/>
</dbReference>
<accession>A0ABU0ZT22</accession>
<evidence type="ECO:0000256" key="5">
    <source>
        <dbReference type="ARBA" id="ARBA00022741"/>
    </source>
</evidence>
<evidence type="ECO:0000259" key="8">
    <source>
        <dbReference type="PROSITE" id="PS50893"/>
    </source>
</evidence>
<evidence type="ECO:0000256" key="2">
    <source>
        <dbReference type="ARBA" id="ARBA00005417"/>
    </source>
</evidence>
<dbReference type="InterPro" id="IPR013563">
    <property type="entry name" value="Oligopep_ABC_C"/>
</dbReference>
<dbReference type="SUPFAM" id="SSF52540">
    <property type="entry name" value="P-loop containing nucleoside triphosphate hydrolases"/>
    <property type="match status" value="1"/>
</dbReference>
<evidence type="ECO:0000256" key="6">
    <source>
        <dbReference type="ARBA" id="ARBA00022840"/>
    </source>
</evidence>
<comment type="similarity">
    <text evidence="2">Belongs to the ABC transporter superfamily.</text>
</comment>
<dbReference type="PANTHER" id="PTHR43297">
    <property type="entry name" value="OLIGOPEPTIDE TRANSPORT ATP-BINDING PROTEIN APPD"/>
    <property type="match status" value="1"/>
</dbReference>
<comment type="subcellular location">
    <subcellularLocation>
        <location evidence="1">Cell membrane</location>
        <topology evidence="1">Peripheral membrane protein</topology>
    </subcellularLocation>
</comment>
<dbReference type="PANTHER" id="PTHR43297:SF2">
    <property type="entry name" value="DIPEPTIDE TRANSPORT ATP-BINDING PROTEIN DPPD"/>
    <property type="match status" value="1"/>
</dbReference>
<dbReference type="SMART" id="SM00382">
    <property type="entry name" value="AAA"/>
    <property type="match status" value="1"/>
</dbReference>
<dbReference type="RefSeq" id="WP_308717372.1">
    <property type="nucleotide sequence ID" value="NZ_JAVHUY010000051.1"/>
</dbReference>
<dbReference type="Proteomes" id="UP001230908">
    <property type="component" value="Unassembled WGS sequence"/>
</dbReference>
<evidence type="ECO:0000256" key="1">
    <source>
        <dbReference type="ARBA" id="ARBA00004202"/>
    </source>
</evidence>
<evidence type="ECO:0000313" key="10">
    <source>
        <dbReference type="Proteomes" id="UP001230908"/>
    </source>
</evidence>
<dbReference type="InterPro" id="IPR050388">
    <property type="entry name" value="ABC_Ni/Peptide_Import"/>
</dbReference>
<organism evidence="9 10">
    <name type="scientific">Phytohabitans maris</name>
    <dbReference type="NCBI Taxonomy" id="3071409"/>
    <lineage>
        <taxon>Bacteria</taxon>
        <taxon>Bacillati</taxon>
        <taxon>Actinomycetota</taxon>
        <taxon>Actinomycetes</taxon>
        <taxon>Micromonosporales</taxon>
        <taxon>Micromonosporaceae</taxon>
    </lineage>
</organism>
<dbReference type="Gene3D" id="3.40.50.300">
    <property type="entry name" value="P-loop containing nucleotide triphosphate hydrolases"/>
    <property type="match status" value="1"/>
</dbReference>
<dbReference type="EMBL" id="JAVHUY010000051">
    <property type="protein sequence ID" value="MDQ7910120.1"/>
    <property type="molecule type" value="Genomic_DNA"/>
</dbReference>
<evidence type="ECO:0000256" key="4">
    <source>
        <dbReference type="ARBA" id="ARBA00022475"/>
    </source>
</evidence>
<dbReference type="NCBIfam" id="TIGR01727">
    <property type="entry name" value="oligo_HPY"/>
    <property type="match status" value="1"/>
</dbReference>
<evidence type="ECO:0000256" key="7">
    <source>
        <dbReference type="ARBA" id="ARBA00023136"/>
    </source>
</evidence>
<comment type="caution">
    <text evidence="9">The sequence shown here is derived from an EMBL/GenBank/DDBJ whole genome shotgun (WGS) entry which is preliminary data.</text>
</comment>
<reference evidence="9 10" key="1">
    <citation type="submission" date="2023-08" db="EMBL/GenBank/DDBJ databases">
        <title>Phytohabitans sansha sp. nov., isolated from marine sediment.</title>
        <authorList>
            <person name="Zhao Y."/>
            <person name="Yi K."/>
        </authorList>
    </citation>
    <scope>NUCLEOTIDE SEQUENCE [LARGE SCALE GENOMIC DNA]</scope>
    <source>
        <strain evidence="9 10">ZYX-F-186</strain>
    </source>
</reference>
<dbReference type="Pfam" id="PF08352">
    <property type="entry name" value="oligo_HPY"/>
    <property type="match status" value="1"/>
</dbReference>
<gene>
    <name evidence="9" type="ORF">RB614_37060</name>
</gene>
<keyword evidence="4" id="KW-1003">Cell membrane</keyword>
<proteinExistence type="inferred from homology"/>
<keyword evidence="6 9" id="KW-0067">ATP-binding</keyword>
<dbReference type="Pfam" id="PF00005">
    <property type="entry name" value="ABC_tran"/>
    <property type="match status" value="1"/>
</dbReference>
<dbReference type="GO" id="GO:0005524">
    <property type="term" value="F:ATP binding"/>
    <property type="evidence" value="ECO:0007669"/>
    <property type="project" value="UniProtKB-KW"/>
</dbReference>
<dbReference type="InterPro" id="IPR027417">
    <property type="entry name" value="P-loop_NTPase"/>
</dbReference>
<protein>
    <submittedName>
        <fullName evidence="9">ABC transporter ATP-binding protein</fullName>
    </submittedName>
</protein>
<dbReference type="PROSITE" id="PS00211">
    <property type="entry name" value="ABC_TRANSPORTER_1"/>
    <property type="match status" value="1"/>
</dbReference>
<dbReference type="PROSITE" id="PS50893">
    <property type="entry name" value="ABC_TRANSPORTER_2"/>
    <property type="match status" value="1"/>
</dbReference>
<evidence type="ECO:0000313" key="9">
    <source>
        <dbReference type="EMBL" id="MDQ7910120.1"/>
    </source>
</evidence>
<feature type="domain" description="ABC transporter" evidence="8">
    <location>
        <begin position="5"/>
        <end position="256"/>
    </location>
</feature>
<keyword evidence="10" id="KW-1185">Reference proteome</keyword>
<dbReference type="InterPro" id="IPR003439">
    <property type="entry name" value="ABC_transporter-like_ATP-bd"/>
</dbReference>
<keyword evidence="3" id="KW-0813">Transport</keyword>
<keyword evidence="5" id="KW-0547">Nucleotide-binding</keyword>
<dbReference type="CDD" id="cd03257">
    <property type="entry name" value="ABC_NikE_OppD_transporters"/>
    <property type="match status" value="1"/>
</dbReference>
<dbReference type="InterPro" id="IPR017871">
    <property type="entry name" value="ABC_transporter-like_CS"/>
</dbReference>
<keyword evidence="7" id="KW-0472">Membrane</keyword>
<name>A0ABU0ZT22_9ACTN</name>
<evidence type="ECO:0000256" key="3">
    <source>
        <dbReference type="ARBA" id="ARBA00022448"/>
    </source>
</evidence>
<sequence length="333" mass="36124">MEPLLEVDSLRTTYRRQGRTRTAVRDASFVVHAGEVVGIVGESGSGKSTALMSVLGLLPPNAEVVSGRLLFDGVDLRTAGEAVLRSVRGREIGLVPQRPMTSLSPVTRVRRQIRRLLRHHRSEDPARSDATIADLLHRVGLGGVTGRLDNYPHQFSGGQLQRLLIAIAAVGARPRLLFADEPTTTLDPTVAAQILRLLRDLRDELGLAIVFVSHDLRSVAQLCDRVYVMYAGDIVEEGDVRSIFDEPRHPYTRALLDSIPGRHTPLEPMPVLAGSVSSLPEDRRGCSFAPRCAIAVEVCHENTPELLPAAGGQVACHRYPAGGGTPSDLGEDR</sequence>